<dbReference type="Proteomes" id="UP001165378">
    <property type="component" value="Unassembled WGS sequence"/>
</dbReference>
<name>A0AA41QB24_9ACTN</name>
<keyword evidence="4" id="KW-1185">Reference proteome</keyword>
<keyword evidence="2" id="KW-0812">Transmembrane</keyword>
<evidence type="ECO:0000313" key="4">
    <source>
        <dbReference type="Proteomes" id="UP001165378"/>
    </source>
</evidence>
<reference evidence="3" key="1">
    <citation type="submission" date="2022-01" db="EMBL/GenBank/DDBJ databases">
        <title>Genome-Based Taxonomic Classification of the Phylum Actinobacteria.</title>
        <authorList>
            <person name="Gao Y."/>
        </authorList>
    </citation>
    <scope>NUCLEOTIDE SEQUENCE</scope>
    <source>
        <strain evidence="3">KLBMP 8922</strain>
    </source>
</reference>
<comment type="caution">
    <text evidence="3">The sequence shown here is derived from an EMBL/GenBank/DDBJ whole genome shotgun (WGS) entry which is preliminary data.</text>
</comment>
<sequence length="398" mass="42089">MKVASIRRTRAPRGHSRGGLRRISGALSAVFMMMGTLFLVLPAQPAAAVGNGEWSIDPLVPDGTTQNSRRYFFLEGAPGTTIQDVAIVANTSQKAITFTLFGSDATNTPRDGGFALDRAEDPRDEVGAWIQIPESQRTLTLQPGQRAQVPFSITIPANARPGDHIGGVVALNNAIEGTKQEGDIQINVQRQIGARVYLRVAGNIVPGMNIENVRIERDANAFFGTGKATIHYTIVNRGNIIVRPRFDVEATGLFGRSLMKHPAGDEIPVELMPGQSVEMRQEWNSAPRFDRVTVKIKATAEDGLVSKSSTSYTAVPWPALLVLAVLLIGAGLAWQYFRRPKGKDGSGDGNAAGPGGAPNGAEAEPAPAPEKPATEPVAAGTGGRSAAPESADSPGDAD</sequence>
<feature type="transmembrane region" description="Helical" evidence="2">
    <location>
        <begin position="20"/>
        <end position="41"/>
    </location>
</feature>
<dbReference type="EMBL" id="JAKFHA010000074">
    <property type="protein sequence ID" value="MCF2534021.1"/>
    <property type="molecule type" value="Genomic_DNA"/>
</dbReference>
<proteinExistence type="predicted"/>
<evidence type="ECO:0000313" key="3">
    <source>
        <dbReference type="EMBL" id="MCF2534021.1"/>
    </source>
</evidence>
<keyword evidence="2" id="KW-1133">Transmembrane helix</keyword>
<keyword evidence="2" id="KW-0472">Membrane</keyword>
<feature type="compositionally biased region" description="Gly residues" evidence="1">
    <location>
        <begin position="347"/>
        <end position="358"/>
    </location>
</feature>
<organism evidence="3 4">
    <name type="scientific">Yinghuangia soli</name>
    <dbReference type="NCBI Taxonomy" id="2908204"/>
    <lineage>
        <taxon>Bacteria</taxon>
        <taxon>Bacillati</taxon>
        <taxon>Actinomycetota</taxon>
        <taxon>Actinomycetes</taxon>
        <taxon>Kitasatosporales</taxon>
        <taxon>Streptomycetaceae</taxon>
        <taxon>Yinghuangia</taxon>
    </lineage>
</organism>
<feature type="transmembrane region" description="Helical" evidence="2">
    <location>
        <begin position="317"/>
        <end position="337"/>
    </location>
</feature>
<dbReference type="AlphaFoldDB" id="A0AA41QB24"/>
<protein>
    <submittedName>
        <fullName evidence="3">DUF916 domain-containing protein</fullName>
    </submittedName>
</protein>
<dbReference type="RefSeq" id="WP_235058813.1">
    <property type="nucleotide sequence ID" value="NZ_JAKFHA010000074.1"/>
</dbReference>
<feature type="region of interest" description="Disordered" evidence="1">
    <location>
        <begin position="342"/>
        <end position="398"/>
    </location>
</feature>
<evidence type="ECO:0000256" key="2">
    <source>
        <dbReference type="SAM" id="Phobius"/>
    </source>
</evidence>
<evidence type="ECO:0000256" key="1">
    <source>
        <dbReference type="SAM" id="MobiDB-lite"/>
    </source>
</evidence>
<gene>
    <name evidence="3" type="ORF">LZ495_43315</name>
</gene>
<accession>A0AA41QB24</accession>